<organism evidence="1 2">
    <name type="scientific">Heyndrickxia faecalis</name>
    <dbReference type="NCBI Taxonomy" id="2824910"/>
    <lineage>
        <taxon>Bacteria</taxon>
        <taxon>Bacillati</taxon>
        <taxon>Bacillota</taxon>
        <taxon>Bacilli</taxon>
        <taxon>Bacillales</taxon>
        <taxon>Bacillaceae</taxon>
        <taxon>Heyndrickxia</taxon>
    </lineage>
</organism>
<dbReference type="RefSeq" id="WP_014097574.1">
    <property type="nucleotide sequence ID" value="NZ_JBBEWJ010000001.1"/>
</dbReference>
<comment type="caution">
    <text evidence="1">The sequence shown here is derived from an EMBL/GenBank/DDBJ whole genome shotgun (WGS) entry which is preliminary data.</text>
</comment>
<name>A0ABV3NML8_9BACI</name>
<gene>
    <name evidence="1" type="ORF">ABC651_15150</name>
</gene>
<reference evidence="1 2" key="1">
    <citation type="submission" date="2024-04" db="EMBL/GenBank/DDBJ databases">
        <title>Bacterial genomes from commercial probiotics.</title>
        <authorList>
            <person name="Brady R."/>
            <person name="Call G.B."/>
            <person name="Chaston J.M."/>
        </authorList>
    </citation>
    <scope>NUCLEOTIDE SEQUENCE [LARGE SCALE GENOMIC DNA]</scope>
    <source>
        <strain evidence="2">gbc_m</strain>
    </source>
</reference>
<accession>A0ABV3NML8</accession>
<evidence type="ECO:0000313" key="2">
    <source>
        <dbReference type="Proteomes" id="UP001555176"/>
    </source>
</evidence>
<protein>
    <submittedName>
        <fullName evidence="1">Uncharacterized protein</fullName>
    </submittedName>
</protein>
<keyword evidence="2" id="KW-1185">Reference proteome</keyword>
<proteinExistence type="predicted"/>
<dbReference type="Proteomes" id="UP001555176">
    <property type="component" value="Unassembled WGS sequence"/>
</dbReference>
<sequence length="65" mass="7335">MALDVKGEEKAATDVYAKLHKHGDNGDFSGFVFNIGIQNWEEQNEPDWDIPDDFIPLQRNDGDGN</sequence>
<dbReference type="EMBL" id="JBDGII010000057">
    <property type="protein sequence ID" value="MEW7080330.1"/>
    <property type="molecule type" value="Genomic_DNA"/>
</dbReference>
<evidence type="ECO:0000313" key="1">
    <source>
        <dbReference type="EMBL" id="MEW7080330.1"/>
    </source>
</evidence>